<dbReference type="RefSeq" id="WP_058518160.1">
    <property type="nucleotide sequence ID" value="NZ_CAAAIE010000011.1"/>
</dbReference>
<organism evidence="1 2">
    <name type="scientific">Legionella parisiensis</name>
    <dbReference type="NCBI Taxonomy" id="45071"/>
    <lineage>
        <taxon>Bacteria</taxon>
        <taxon>Pseudomonadati</taxon>
        <taxon>Pseudomonadota</taxon>
        <taxon>Gammaproteobacteria</taxon>
        <taxon>Legionellales</taxon>
        <taxon>Legionellaceae</taxon>
        <taxon>Legionella</taxon>
    </lineage>
</organism>
<comment type="caution">
    <text evidence="1">The sequence shown here is derived from an EMBL/GenBank/DDBJ whole genome shotgun (WGS) entry which is preliminary data.</text>
</comment>
<accession>A0A1E5JS09</accession>
<evidence type="ECO:0000313" key="1">
    <source>
        <dbReference type="EMBL" id="OEH47295.1"/>
    </source>
</evidence>
<reference evidence="1 2" key="1">
    <citation type="submission" date="2016-02" db="EMBL/GenBank/DDBJ databases">
        <title>Secondary metabolites in Legionella.</title>
        <authorList>
            <person name="Tobias N.J."/>
            <person name="Bode H.B."/>
        </authorList>
    </citation>
    <scope>NUCLEOTIDE SEQUENCE [LARGE SCALE GENOMIC DNA]</scope>
    <source>
        <strain evidence="1 2">DSM 19216</strain>
    </source>
</reference>
<evidence type="ECO:0000313" key="2">
    <source>
        <dbReference type="Proteomes" id="UP000095229"/>
    </source>
</evidence>
<proteinExistence type="predicted"/>
<protein>
    <submittedName>
        <fullName evidence="1">Uncharacterized protein</fullName>
    </submittedName>
</protein>
<dbReference type="PATRIC" id="fig|45071.6.peg.2566"/>
<sequence>MYCPNLNKLIHYKNNKIIYRYNKDYPNATMHAEEALRELMKYIWLCLKHKSEKKKNPENELLNFSCTIHPEMCDIDNMWHTFLLFTKDYHEFCNNYLGGGFFHHEPILAMNDNHFDETYEHELTLYLSYIYDNLGEDTLIKWFGQL</sequence>
<keyword evidence="2" id="KW-1185">Reference proteome</keyword>
<dbReference type="EMBL" id="LSOG01000051">
    <property type="protein sequence ID" value="OEH47295.1"/>
    <property type="molecule type" value="Genomic_DNA"/>
</dbReference>
<name>A0A1E5JS09_9GAMM</name>
<dbReference type="OrthoDB" id="278697at2"/>
<dbReference type="AlphaFoldDB" id="A0A1E5JS09"/>
<dbReference type="Proteomes" id="UP000095229">
    <property type="component" value="Unassembled WGS sequence"/>
</dbReference>
<gene>
    <name evidence="1" type="ORF">lpari_01777</name>
</gene>